<sequence length="118" mass="12397">MFTVLVVLHVIVCIFLVGVVLINVSKGSEVGAVFSGSQAIFGGAGPGTFLNKVTTALAVLFFCTSLALTYLSTKRSNTIMKEVPKIEIPAPEKAPITTPETPKTPNAIPVPQKPAESK</sequence>
<dbReference type="NCBIfam" id="TIGR00810">
    <property type="entry name" value="secG"/>
    <property type="match status" value="1"/>
</dbReference>
<dbReference type="GO" id="GO:0009306">
    <property type="term" value="P:protein secretion"/>
    <property type="evidence" value="ECO:0007669"/>
    <property type="project" value="UniProtKB-UniRule"/>
</dbReference>
<evidence type="ECO:0000256" key="8">
    <source>
        <dbReference type="ARBA" id="ARBA00023010"/>
    </source>
</evidence>
<dbReference type="Proteomes" id="UP000076964">
    <property type="component" value="Unassembled WGS sequence"/>
</dbReference>
<keyword evidence="4 10" id="KW-1003">Cell membrane</keyword>
<dbReference type="RefSeq" id="WP_068542990.1">
    <property type="nucleotide sequence ID" value="NZ_LSFI01000041.1"/>
</dbReference>
<comment type="function">
    <text evidence="10">Involved in protein export. Participates in an early event of protein translocation.</text>
</comment>
<keyword evidence="8 10" id="KW-0811">Translocation</keyword>
<evidence type="ECO:0000256" key="2">
    <source>
        <dbReference type="ARBA" id="ARBA00008445"/>
    </source>
</evidence>
<feature type="transmembrane region" description="Helical" evidence="10">
    <location>
        <begin position="51"/>
        <end position="71"/>
    </location>
</feature>
<keyword evidence="3 10" id="KW-0813">Transport</keyword>
<protein>
    <recommendedName>
        <fullName evidence="10">Protein-export membrane protein SecG</fullName>
    </recommendedName>
</protein>
<evidence type="ECO:0000313" key="12">
    <source>
        <dbReference type="EMBL" id="OAG27121.1"/>
    </source>
</evidence>
<evidence type="ECO:0000256" key="6">
    <source>
        <dbReference type="ARBA" id="ARBA00022927"/>
    </source>
</evidence>
<keyword evidence="9 10" id="KW-0472">Membrane</keyword>
<comment type="similarity">
    <text evidence="2 10">Belongs to the SecG family.</text>
</comment>
<dbReference type="GO" id="GO:0065002">
    <property type="term" value="P:intracellular protein transmembrane transport"/>
    <property type="evidence" value="ECO:0007669"/>
    <property type="project" value="TreeGrafter"/>
</dbReference>
<dbReference type="InterPro" id="IPR004692">
    <property type="entry name" value="SecG"/>
</dbReference>
<evidence type="ECO:0000256" key="9">
    <source>
        <dbReference type="ARBA" id="ARBA00023136"/>
    </source>
</evidence>
<dbReference type="PANTHER" id="PTHR34182">
    <property type="entry name" value="PROTEIN-EXPORT MEMBRANE PROTEIN SECG"/>
    <property type="match status" value="1"/>
</dbReference>
<evidence type="ECO:0000256" key="7">
    <source>
        <dbReference type="ARBA" id="ARBA00022989"/>
    </source>
</evidence>
<dbReference type="AlphaFoldDB" id="A0A177E6J6"/>
<feature type="region of interest" description="Disordered" evidence="11">
    <location>
        <begin position="91"/>
        <end position="118"/>
    </location>
</feature>
<keyword evidence="7 10" id="KW-1133">Transmembrane helix</keyword>
<evidence type="ECO:0000256" key="5">
    <source>
        <dbReference type="ARBA" id="ARBA00022692"/>
    </source>
</evidence>
<dbReference type="EMBL" id="LSFI01000041">
    <property type="protein sequence ID" value="OAG27121.1"/>
    <property type="molecule type" value="Genomic_DNA"/>
</dbReference>
<proteinExistence type="inferred from homology"/>
<dbReference type="PANTHER" id="PTHR34182:SF1">
    <property type="entry name" value="PROTEIN-EXPORT MEMBRANE PROTEIN SECG"/>
    <property type="match status" value="1"/>
</dbReference>
<comment type="caution">
    <text evidence="10">Lacks conserved residue(s) required for the propagation of feature annotation.</text>
</comment>
<evidence type="ECO:0000313" key="13">
    <source>
        <dbReference type="Proteomes" id="UP000076964"/>
    </source>
</evidence>
<evidence type="ECO:0000256" key="1">
    <source>
        <dbReference type="ARBA" id="ARBA00004651"/>
    </source>
</evidence>
<dbReference type="PRINTS" id="PR01651">
    <property type="entry name" value="SECGEXPORT"/>
</dbReference>
<evidence type="ECO:0000256" key="11">
    <source>
        <dbReference type="SAM" id="MobiDB-lite"/>
    </source>
</evidence>
<keyword evidence="13" id="KW-1185">Reference proteome</keyword>
<comment type="caution">
    <text evidence="12">The sequence shown here is derived from an EMBL/GenBank/DDBJ whole genome shotgun (WGS) entry which is preliminary data.</text>
</comment>
<dbReference type="GO" id="GO:0015450">
    <property type="term" value="F:protein-transporting ATPase activity"/>
    <property type="evidence" value="ECO:0007669"/>
    <property type="project" value="UniProtKB-UniRule"/>
</dbReference>
<accession>A0A177E6J6</accession>
<gene>
    <name evidence="12" type="ORF">TH606_08730</name>
</gene>
<name>A0A177E6J6_9BACT</name>
<evidence type="ECO:0000256" key="3">
    <source>
        <dbReference type="ARBA" id="ARBA00022448"/>
    </source>
</evidence>
<keyword evidence="6 10" id="KW-0653">Protein transport</keyword>
<evidence type="ECO:0000256" key="10">
    <source>
        <dbReference type="RuleBase" id="RU365087"/>
    </source>
</evidence>
<keyword evidence="5 10" id="KW-0812">Transmembrane</keyword>
<dbReference type="Pfam" id="PF03840">
    <property type="entry name" value="SecG"/>
    <property type="match status" value="1"/>
</dbReference>
<dbReference type="STRING" id="1795632.TH606_08730"/>
<dbReference type="GO" id="GO:0005886">
    <property type="term" value="C:plasma membrane"/>
    <property type="evidence" value="ECO:0007669"/>
    <property type="project" value="UniProtKB-SubCell"/>
</dbReference>
<comment type="subcellular location">
    <subcellularLocation>
        <location evidence="1 10">Cell membrane</location>
        <topology evidence="1 10">Multi-pass membrane protein</topology>
    </subcellularLocation>
</comment>
<evidence type="ECO:0000256" key="4">
    <source>
        <dbReference type="ARBA" id="ARBA00022475"/>
    </source>
</evidence>
<dbReference type="GO" id="GO:0043952">
    <property type="term" value="P:protein transport by the Sec complex"/>
    <property type="evidence" value="ECO:0007669"/>
    <property type="project" value="TreeGrafter"/>
</dbReference>
<dbReference type="OrthoDB" id="121323at2"/>
<organism evidence="12 13">
    <name type="scientific">Thermodesulfatator autotrophicus</name>
    <dbReference type="NCBI Taxonomy" id="1795632"/>
    <lineage>
        <taxon>Bacteria</taxon>
        <taxon>Pseudomonadati</taxon>
        <taxon>Thermodesulfobacteriota</taxon>
        <taxon>Thermodesulfobacteria</taxon>
        <taxon>Thermodesulfobacteriales</taxon>
        <taxon>Thermodesulfatatoraceae</taxon>
        <taxon>Thermodesulfatator</taxon>
    </lineage>
</organism>
<reference evidence="12 13" key="1">
    <citation type="submission" date="2016-02" db="EMBL/GenBank/DDBJ databases">
        <title>Draft genome sequence of Thermodesulfatator sp. S606.</title>
        <authorList>
            <person name="Lai Q."/>
            <person name="Cao J."/>
            <person name="Dupont S."/>
            <person name="Shao Z."/>
            <person name="Jebbar M."/>
            <person name="Alain K."/>
        </authorList>
    </citation>
    <scope>NUCLEOTIDE SEQUENCE [LARGE SCALE GENOMIC DNA]</scope>
    <source>
        <strain evidence="12 13">S606</strain>
    </source>
</reference>